<name>A0A0A9ASV8_ARUDO</name>
<protein>
    <submittedName>
        <fullName evidence="1">Uncharacterized protein</fullName>
    </submittedName>
</protein>
<accession>A0A0A9ASV8</accession>
<proteinExistence type="predicted"/>
<organism evidence="1">
    <name type="scientific">Arundo donax</name>
    <name type="common">Giant reed</name>
    <name type="synonym">Donax arundinaceus</name>
    <dbReference type="NCBI Taxonomy" id="35708"/>
    <lineage>
        <taxon>Eukaryota</taxon>
        <taxon>Viridiplantae</taxon>
        <taxon>Streptophyta</taxon>
        <taxon>Embryophyta</taxon>
        <taxon>Tracheophyta</taxon>
        <taxon>Spermatophyta</taxon>
        <taxon>Magnoliopsida</taxon>
        <taxon>Liliopsida</taxon>
        <taxon>Poales</taxon>
        <taxon>Poaceae</taxon>
        <taxon>PACMAD clade</taxon>
        <taxon>Arundinoideae</taxon>
        <taxon>Arundineae</taxon>
        <taxon>Arundo</taxon>
    </lineage>
</organism>
<dbReference type="EMBL" id="GBRH01245895">
    <property type="protein sequence ID" value="JAD52000.1"/>
    <property type="molecule type" value="Transcribed_RNA"/>
</dbReference>
<reference evidence="1" key="2">
    <citation type="journal article" date="2015" name="Data Brief">
        <title>Shoot transcriptome of the giant reed, Arundo donax.</title>
        <authorList>
            <person name="Barrero R.A."/>
            <person name="Guerrero F.D."/>
            <person name="Moolhuijzen P."/>
            <person name="Goolsby J.A."/>
            <person name="Tidwell J."/>
            <person name="Bellgard S.E."/>
            <person name="Bellgard M.I."/>
        </authorList>
    </citation>
    <scope>NUCLEOTIDE SEQUENCE</scope>
    <source>
        <tissue evidence="1">Shoot tissue taken approximately 20 cm above the soil surface</tissue>
    </source>
</reference>
<sequence>MAAPNSGGDNIVHDVFDEMPTSFFPLSDLLMNWS</sequence>
<evidence type="ECO:0000313" key="1">
    <source>
        <dbReference type="EMBL" id="JAD52000.1"/>
    </source>
</evidence>
<reference evidence="1" key="1">
    <citation type="submission" date="2014-09" db="EMBL/GenBank/DDBJ databases">
        <authorList>
            <person name="Magalhaes I.L.F."/>
            <person name="Oliveira U."/>
            <person name="Santos F.R."/>
            <person name="Vidigal T.H.D.A."/>
            <person name="Brescovit A.D."/>
            <person name="Santos A.J."/>
        </authorList>
    </citation>
    <scope>NUCLEOTIDE SEQUENCE</scope>
    <source>
        <tissue evidence="1">Shoot tissue taken approximately 20 cm above the soil surface</tissue>
    </source>
</reference>
<dbReference type="AlphaFoldDB" id="A0A0A9ASV8"/>